<dbReference type="InterPro" id="IPR001480">
    <property type="entry name" value="Bulb-type_lectin_dom"/>
</dbReference>
<accession>A0AAD9TRI0</accession>
<sequence>MEQNNNSPTPNKCVTEAAGNVGPAILFPPQHSTQEEWNNILATTTSEVALTVSTAMRQAMSLNFFSPGKSSGRYLGIWYKKDGESVEAWVANRISINAQGSLVLRMNSTNDIVWSSNASTSLQNPVAVLLESGNLVVKDGNDNNPDNFLWESFDYPCDTFLVGMKLGKKLGYWYGLVFIILEEQR</sequence>
<dbReference type="CDD" id="cd00028">
    <property type="entry name" value="B_lectin"/>
    <property type="match status" value="1"/>
</dbReference>
<proteinExistence type="predicted"/>
<comment type="caution">
    <text evidence="5">The sequence shown here is derived from an EMBL/GenBank/DDBJ whole genome shotgun (WGS) entry which is preliminary data.</text>
</comment>
<keyword evidence="1" id="KW-0732">Signal</keyword>
<dbReference type="SMART" id="SM00108">
    <property type="entry name" value="B_lectin"/>
    <property type="match status" value="1"/>
</dbReference>
<evidence type="ECO:0000313" key="5">
    <source>
        <dbReference type="EMBL" id="KAK2640429.1"/>
    </source>
</evidence>
<evidence type="ECO:0000256" key="2">
    <source>
        <dbReference type="ARBA" id="ARBA00023157"/>
    </source>
</evidence>
<dbReference type="PANTHER" id="PTHR32444:SF183">
    <property type="entry name" value="APPLE DOMAIN-CONTAINING PROTEIN"/>
    <property type="match status" value="1"/>
</dbReference>
<evidence type="ECO:0000313" key="6">
    <source>
        <dbReference type="Proteomes" id="UP001280121"/>
    </source>
</evidence>
<reference evidence="5" key="1">
    <citation type="journal article" date="2023" name="Plant J.">
        <title>Genome sequences and population genomics provide insights into the demographic history, inbreeding, and mutation load of two 'living fossil' tree species of Dipteronia.</title>
        <authorList>
            <person name="Feng Y."/>
            <person name="Comes H.P."/>
            <person name="Chen J."/>
            <person name="Zhu S."/>
            <person name="Lu R."/>
            <person name="Zhang X."/>
            <person name="Li P."/>
            <person name="Qiu J."/>
            <person name="Olsen K.M."/>
            <person name="Qiu Y."/>
        </authorList>
    </citation>
    <scope>NUCLEOTIDE SEQUENCE</scope>
    <source>
        <strain evidence="5">KIB01</strain>
    </source>
</reference>
<evidence type="ECO:0000256" key="3">
    <source>
        <dbReference type="ARBA" id="ARBA00023180"/>
    </source>
</evidence>
<dbReference type="Pfam" id="PF01453">
    <property type="entry name" value="B_lectin"/>
    <property type="match status" value="1"/>
</dbReference>
<dbReference type="EMBL" id="JANJYI010000008">
    <property type="protein sequence ID" value="KAK2640429.1"/>
    <property type="molecule type" value="Genomic_DNA"/>
</dbReference>
<name>A0AAD9TRI0_9ROSI</name>
<dbReference type="SUPFAM" id="SSF51110">
    <property type="entry name" value="alpha-D-mannose-specific plant lectins"/>
    <property type="match status" value="1"/>
</dbReference>
<dbReference type="Proteomes" id="UP001280121">
    <property type="component" value="Unassembled WGS sequence"/>
</dbReference>
<protein>
    <recommendedName>
        <fullName evidence="4">Bulb-type lectin domain-containing protein</fullName>
    </recommendedName>
</protein>
<feature type="domain" description="Bulb-type lectin" evidence="4">
    <location>
        <begin position="37"/>
        <end position="150"/>
    </location>
</feature>
<gene>
    <name evidence="5" type="ORF">Ddye_028224</name>
</gene>
<keyword evidence="3" id="KW-0325">Glycoprotein</keyword>
<dbReference type="InterPro" id="IPR036426">
    <property type="entry name" value="Bulb-type_lectin_dom_sf"/>
</dbReference>
<keyword evidence="2" id="KW-1015">Disulfide bond</keyword>
<dbReference type="PANTHER" id="PTHR32444">
    <property type="entry name" value="BULB-TYPE LECTIN DOMAIN-CONTAINING PROTEIN"/>
    <property type="match status" value="1"/>
</dbReference>
<dbReference type="AlphaFoldDB" id="A0AAD9TRI0"/>
<dbReference type="Gene3D" id="2.90.10.10">
    <property type="entry name" value="Bulb-type lectin domain"/>
    <property type="match status" value="1"/>
</dbReference>
<evidence type="ECO:0000256" key="1">
    <source>
        <dbReference type="ARBA" id="ARBA00022729"/>
    </source>
</evidence>
<dbReference type="PROSITE" id="PS50927">
    <property type="entry name" value="BULB_LECTIN"/>
    <property type="match status" value="1"/>
</dbReference>
<organism evidence="5 6">
    <name type="scientific">Dipteronia dyeriana</name>
    <dbReference type="NCBI Taxonomy" id="168575"/>
    <lineage>
        <taxon>Eukaryota</taxon>
        <taxon>Viridiplantae</taxon>
        <taxon>Streptophyta</taxon>
        <taxon>Embryophyta</taxon>
        <taxon>Tracheophyta</taxon>
        <taxon>Spermatophyta</taxon>
        <taxon>Magnoliopsida</taxon>
        <taxon>eudicotyledons</taxon>
        <taxon>Gunneridae</taxon>
        <taxon>Pentapetalae</taxon>
        <taxon>rosids</taxon>
        <taxon>malvids</taxon>
        <taxon>Sapindales</taxon>
        <taxon>Sapindaceae</taxon>
        <taxon>Hippocastanoideae</taxon>
        <taxon>Acereae</taxon>
        <taxon>Dipteronia</taxon>
    </lineage>
</organism>
<keyword evidence="6" id="KW-1185">Reference proteome</keyword>
<evidence type="ECO:0000259" key="4">
    <source>
        <dbReference type="PROSITE" id="PS50927"/>
    </source>
</evidence>